<evidence type="ECO:0008006" key="5">
    <source>
        <dbReference type="Google" id="ProtNLM"/>
    </source>
</evidence>
<feature type="region of interest" description="Disordered" evidence="1">
    <location>
        <begin position="94"/>
        <end position="124"/>
    </location>
</feature>
<feature type="compositionally biased region" description="Polar residues" evidence="1">
    <location>
        <begin position="110"/>
        <end position="122"/>
    </location>
</feature>
<gene>
    <name evidence="3" type="ORF">HBR001_LOCUS8211</name>
</gene>
<organism evidence="3 4">
    <name type="scientific">Hyaloperonospora brassicae</name>
    <name type="common">Brassica downy mildew</name>
    <name type="synonym">Peronospora brassicae</name>
    <dbReference type="NCBI Taxonomy" id="162125"/>
    <lineage>
        <taxon>Eukaryota</taxon>
        <taxon>Sar</taxon>
        <taxon>Stramenopiles</taxon>
        <taxon>Oomycota</taxon>
        <taxon>Peronosporomycetes</taxon>
        <taxon>Peronosporales</taxon>
        <taxon>Peronosporaceae</taxon>
        <taxon>Hyaloperonospora</taxon>
    </lineage>
</organism>
<evidence type="ECO:0000256" key="1">
    <source>
        <dbReference type="SAM" id="MobiDB-lite"/>
    </source>
</evidence>
<dbReference type="EMBL" id="CANTFL010001446">
    <property type="protein sequence ID" value="CAI5740636.1"/>
    <property type="molecule type" value="Genomic_DNA"/>
</dbReference>
<feature type="compositionally biased region" description="Basic and acidic residues" evidence="1">
    <location>
        <begin position="94"/>
        <end position="104"/>
    </location>
</feature>
<reference evidence="3" key="1">
    <citation type="submission" date="2022-12" db="EMBL/GenBank/DDBJ databases">
        <authorList>
            <person name="Webb A."/>
        </authorList>
    </citation>
    <scope>NUCLEOTIDE SEQUENCE</scope>
    <source>
        <strain evidence="3">Hp1</strain>
    </source>
</reference>
<feature type="chain" id="PRO_5043751492" description="RxLR effector candidate protein" evidence="2">
    <location>
        <begin position="24"/>
        <end position="170"/>
    </location>
</feature>
<dbReference type="Proteomes" id="UP001162031">
    <property type="component" value="Unassembled WGS sequence"/>
</dbReference>
<accession>A0AAV0UUS9</accession>
<feature type="signal peptide" evidence="2">
    <location>
        <begin position="1"/>
        <end position="23"/>
    </location>
</feature>
<evidence type="ECO:0000313" key="3">
    <source>
        <dbReference type="EMBL" id="CAI5740636.1"/>
    </source>
</evidence>
<evidence type="ECO:0000313" key="4">
    <source>
        <dbReference type="Proteomes" id="UP001162031"/>
    </source>
</evidence>
<keyword evidence="2" id="KW-0732">Signal</keyword>
<proteinExistence type="predicted"/>
<keyword evidence="4" id="KW-1185">Reference proteome</keyword>
<evidence type="ECO:0000256" key="2">
    <source>
        <dbReference type="SAM" id="SignalP"/>
    </source>
</evidence>
<comment type="caution">
    <text evidence="3">The sequence shown here is derived from an EMBL/GenBank/DDBJ whole genome shotgun (WGS) entry which is preliminary data.</text>
</comment>
<sequence length="170" mass="18768">MRLVRQVAIALVGGLCATSHTFANEGRRLMPIDVNAAILSGGSVVGRVPASAAVSSNVVCGHRDGDDKITVTTYHNNGLWQRIKRWWKQAVQREDSFPTDGSRHRESRRGSTGTSLSISDNNEGGGTLTFKAAHNCRLLRHLQHEWERYLETLQPQQAEAKADRSLRLGP</sequence>
<protein>
    <recommendedName>
        <fullName evidence="5">RxLR effector candidate protein</fullName>
    </recommendedName>
</protein>
<name>A0AAV0UUS9_HYABA</name>
<dbReference type="AlphaFoldDB" id="A0AAV0UUS9"/>